<comment type="similarity">
    <text evidence="1">Belongs to the peptidase C40 family.</text>
</comment>
<dbReference type="AlphaFoldDB" id="A0A386WFE3"/>
<evidence type="ECO:0000313" key="8">
    <source>
        <dbReference type="Proteomes" id="UP000267804"/>
    </source>
</evidence>
<keyword evidence="4" id="KW-0788">Thiol protease</keyword>
<dbReference type="KEGG" id="mtua:CSH63_02830"/>
<protein>
    <submittedName>
        <fullName evidence="7">Glycoside hydrolase</fullName>
    </submittedName>
</protein>
<gene>
    <name evidence="7" type="ORF">CSH63_02830</name>
</gene>
<dbReference type="RefSeq" id="WP_120568898.1">
    <property type="nucleotide sequence ID" value="NZ_CP024087.1"/>
</dbReference>
<keyword evidence="3 7" id="KW-0378">Hydrolase</keyword>
<dbReference type="InterPro" id="IPR000064">
    <property type="entry name" value="NLP_P60_dom"/>
</dbReference>
<dbReference type="SUPFAM" id="SSF54001">
    <property type="entry name" value="Cysteine proteinases"/>
    <property type="match status" value="1"/>
</dbReference>
<keyword evidence="2" id="KW-0645">Protease</keyword>
<organism evidence="7 8">
    <name type="scientific">Micromonospora tulbaghiae</name>
    <dbReference type="NCBI Taxonomy" id="479978"/>
    <lineage>
        <taxon>Bacteria</taxon>
        <taxon>Bacillati</taxon>
        <taxon>Actinomycetota</taxon>
        <taxon>Actinomycetes</taxon>
        <taxon>Micromonosporales</taxon>
        <taxon>Micromonosporaceae</taxon>
        <taxon>Micromonospora</taxon>
    </lineage>
</organism>
<evidence type="ECO:0000256" key="1">
    <source>
        <dbReference type="ARBA" id="ARBA00007074"/>
    </source>
</evidence>
<name>A0A386WFE3_9ACTN</name>
<evidence type="ECO:0000313" key="7">
    <source>
        <dbReference type="EMBL" id="AYF26418.1"/>
    </source>
</evidence>
<feature type="compositionally biased region" description="Low complexity" evidence="5">
    <location>
        <begin position="119"/>
        <end position="136"/>
    </location>
</feature>
<dbReference type="Pfam" id="PF00877">
    <property type="entry name" value="NLPC_P60"/>
    <property type="match status" value="1"/>
</dbReference>
<sequence length="373" mass="38101">MAPQPGRRAVVRVPVATLWTAPEAVRPIDCPALAGSPDVAAWIAGMDRDQLVGDCVLTQLLLGEPVRVTETRPDGWVRVVALGQPAAKLGADGYPGWLRAAHLADPADAGPPSTHPADAGPALSGTAPAGPAATGPSGPGPSGSGPSGSGPSGSGLSGPVPAGTGSAGSGSGPAGTGSAADRPLTVDVAHTALRAGPDGDAALTGVVLGTRLTPAGPAVGGRRPVRVPGRPDPLWATEDDLVPLPAERPEAEKVLAVAERLRDLVYVWGGMSTDGIDCSGLVHLAWRRYGITLPRDADDQAAATSRVPLDAERPGDLYFFARPGRRIHHVGIVSAEPRGGRRRMLHACYLTRRVVEEELPADRTATLVGAHRV</sequence>
<dbReference type="InterPro" id="IPR051202">
    <property type="entry name" value="Peptidase_C40"/>
</dbReference>
<evidence type="ECO:0000256" key="3">
    <source>
        <dbReference type="ARBA" id="ARBA00022801"/>
    </source>
</evidence>
<dbReference type="GO" id="GO:0008234">
    <property type="term" value="F:cysteine-type peptidase activity"/>
    <property type="evidence" value="ECO:0007669"/>
    <property type="project" value="UniProtKB-KW"/>
</dbReference>
<dbReference type="InterPro" id="IPR038765">
    <property type="entry name" value="Papain-like_cys_pep_sf"/>
</dbReference>
<feature type="compositionally biased region" description="Gly residues" evidence="5">
    <location>
        <begin position="165"/>
        <end position="175"/>
    </location>
</feature>
<proteinExistence type="inferred from homology"/>
<dbReference type="Gene3D" id="3.90.1720.10">
    <property type="entry name" value="endopeptidase domain like (from Nostoc punctiforme)"/>
    <property type="match status" value="1"/>
</dbReference>
<feature type="compositionally biased region" description="Gly residues" evidence="5">
    <location>
        <begin position="140"/>
        <end position="156"/>
    </location>
</feature>
<evidence type="ECO:0000256" key="5">
    <source>
        <dbReference type="SAM" id="MobiDB-lite"/>
    </source>
</evidence>
<evidence type="ECO:0000256" key="4">
    <source>
        <dbReference type="ARBA" id="ARBA00022807"/>
    </source>
</evidence>
<dbReference type="Pfam" id="PF18348">
    <property type="entry name" value="SH3_16"/>
    <property type="match status" value="1"/>
</dbReference>
<evidence type="ECO:0000256" key="2">
    <source>
        <dbReference type="ARBA" id="ARBA00022670"/>
    </source>
</evidence>
<dbReference type="Gene3D" id="2.30.30.40">
    <property type="entry name" value="SH3 Domains"/>
    <property type="match status" value="1"/>
</dbReference>
<dbReference type="EMBL" id="CP024087">
    <property type="protein sequence ID" value="AYF26418.1"/>
    <property type="molecule type" value="Genomic_DNA"/>
</dbReference>
<dbReference type="GO" id="GO:0006508">
    <property type="term" value="P:proteolysis"/>
    <property type="evidence" value="ECO:0007669"/>
    <property type="project" value="UniProtKB-KW"/>
</dbReference>
<dbReference type="Proteomes" id="UP000267804">
    <property type="component" value="Chromosome"/>
</dbReference>
<accession>A0A386WFE3</accession>
<feature type="domain" description="NlpC/P60" evidence="6">
    <location>
        <begin position="248"/>
        <end position="373"/>
    </location>
</feature>
<dbReference type="PROSITE" id="PS51935">
    <property type="entry name" value="NLPC_P60"/>
    <property type="match status" value="1"/>
</dbReference>
<dbReference type="PANTHER" id="PTHR47053:SF1">
    <property type="entry name" value="MUREIN DD-ENDOPEPTIDASE MEPH-RELATED"/>
    <property type="match status" value="1"/>
</dbReference>
<reference evidence="7 8" key="1">
    <citation type="submission" date="2017-10" db="EMBL/GenBank/DDBJ databases">
        <title>Integration of genomic and chemical information greatly accelerates assignment of the full stereostructure of myelolactone, a potent inhibitor of myeloma from a marine-derived Micromonospora.</title>
        <authorList>
            <person name="Kim M.C."/>
            <person name="Machado H."/>
            <person name="Jensen P.R."/>
            <person name="Fenical W."/>
        </authorList>
    </citation>
    <scope>NUCLEOTIDE SEQUENCE [LARGE SCALE GENOMIC DNA]</scope>
    <source>
        <strain evidence="7 8">CNY-010</strain>
    </source>
</reference>
<feature type="region of interest" description="Disordered" evidence="5">
    <location>
        <begin position="105"/>
        <end position="181"/>
    </location>
</feature>
<evidence type="ECO:0000259" key="6">
    <source>
        <dbReference type="PROSITE" id="PS51935"/>
    </source>
</evidence>
<dbReference type="InterPro" id="IPR041382">
    <property type="entry name" value="SH3_16"/>
</dbReference>
<dbReference type="PANTHER" id="PTHR47053">
    <property type="entry name" value="MUREIN DD-ENDOPEPTIDASE MEPH-RELATED"/>
    <property type="match status" value="1"/>
</dbReference>